<dbReference type="AlphaFoldDB" id="A0A150J1B2"/>
<accession>A0A150J1B2</accession>
<keyword evidence="1" id="KW-0812">Transmembrane</keyword>
<organism evidence="2 3">
    <name type="scientific">Candidatus Methanofastidiosum methylothiophilum</name>
    <dbReference type="NCBI Taxonomy" id="1705564"/>
    <lineage>
        <taxon>Archaea</taxon>
        <taxon>Methanobacteriati</taxon>
        <taxon>Methanobacteriota</taxon>
        <taxon>Stenosarchaea group</taxon>
        <taxon>Candidatus Methanofastidiosia</taxon>
        <taxon>Candidatus Methanofastidiosales</taxon>
        <taxon>Candidatus Methanofastidiosaceae</taxon>
        <taxon>Candidatus Methanofastidiosum</taxon>
    </lineage>
</organism>
<sequence length="95" mass="10973">MIPETKLRKISEFVMTVGLFLTVFAFMGFNIIAYLGIDYIPSHLLGLFLLFFGLFIHPDILFNLKKPKVIIFLIALVVIYVLLALKFLDYMSRIV</sequence>
<dbReference type="Proteomes" id="UP000075398">
    <property type="component" value="Unassembled WGS sequence"/>
</dbReference>
<gene>
    <name evidence="2" type="ORF">AMQ22_01367</name>
</gene>
<proteinExistence type="predicted"/>
<keyword evidence="1" id="KW-0472">Membrane</keyword>
<feature type="transmembrane region" description="Helical" evidence="1">
    <location>
        <begin position="12"/>
        <end position="37"/>
    </location>
</feature>
<dbReference type="EMBL" id="LNGC01000064">
    <property type="protein sequence ID" value="KYC51026.1"/>
    <property type="molecule type" value="Genomic_DNA"/>
</dbReference>
<comment type="caution">
    <text evidence="2">The sequence shown here is derived from an EMBL/GenBank/DDBJ whole genome shotgun (WGS) entry which is preliminary data.</text>
</comment>
<evidence type="ECO:0000313" key="3">
    <source>
        <dbReference type="Proteomes" id="UP000075398"/>
    </source>
</evidence>
<name>A0A150J1B2_9EURY</name>
<keyword evidence="1" id="KW-1133">Transmembrane helix</keyword>
<feature type="transmembrane region" description="Helical" evidence="1">
    <location>
        <begin position="69"/>
        <end position="88"/>
    </location>
</feature>
<evidence type="ECO:0000256" key="1">
    <source>
        <dbReference type="SAM" id="Phobius"/>
    </source>
</evidence>
<protein>
    <submittedName>
        <fullName evidence="2">Uncharacterized protein</fullName>
    </submittedName>
</protein>
<feature type="transmembrane region" description="Helical" evidence="1">
    <location>
        <begin position="43"/>
        <end position="62"/>
    </location>
</feature>
<evidence type="ECO:0000313" key="2">
    <source>
        <dbReference type="EMBL" id="KYC51026.1"/>
    </source>
</evidence>
<reference evidence="2 3" key="1">
    <citation type="journal article" date="2016" name="ISME J.">
        <title>Chasing the elusive Euryarchaeota class WSA2: genomes reveal a uniquely fastidious methyl-reducing methanogen.</title>
        <authorList>
            <person name="Nobu M.K."/>
            <person name="Narihiro T."/>
            <person name="Kuroda K."/>
            <person name="Mei R."/>
            <person name="Liu W.T."/>
        </authorList>
    </citation>
    <scope>NUCLEOTIDE SEQUENCE [LARGE SCALE GENOMIC DNA]</scope>
    <source>
        <strain evidence="2">U1lsi0528_Bin055</strain>
    </source>
</reference>